<evidence type="ECO:0000313" key="5">
    <source>
        <dbReference type="EMBL" id="JAT74345.1"/>
    </source>
</evidence>
<dbReference type="InterPro" id="IPR008991">
    <property type="entry name" value="Translation_prot_SH3-like_sf"/>
</dbReference>
<accession>A0A1D2A5V9</accession>
<dbReference type="PANTHER" id="PTHR15680">
    <property type="entry name" value="RIBOSOMAL PROTEIN L19"/>
    <property type="match status" value="1"/>
</dbReference>
<keyword evidence="2" id="KW-0689">Ribosomal protein</keyword>
<dbReference type="AlphaFoldDB" id="A0A1D2A5V9"/>
<dbReference type="EMBL" id="GDKF01004277">
    <property type="protein sequence ID" value="JAT74345.1"/>
    <property type="molecule type" value="Transcribed_RNA"/>
</dbReference>
<feature type="region of interest" description="Disordered" evidence="4">
    <location>
        <begin position="41"/>
        <end position="71"/>
    </location>
</feature>
<dbReference type="InterPro" id="IPR038657">
    <property type="entry name" value="Ribosomal_bL19_sf"/>
</dbReference>
<dbReference type="GO" id="GO:0005840">
    <property type="term" value="C:ribosome"/>
    <property type="evidence" value="ECO:0007669"/>
    <property type="project" value="UniProtKB-KW"/>
</dbReference>
<name>A0A1D2A5V9_AUXPR</name>
<evidence type="ECO:0000256" key="4">
    <source>
        <dbReference type="SAM" id="MobiDB-lite"/>
    </source>
</evidence>
<organism evidence="5">
    <name type="scientific">Auxenochlorella protothecoides</name>
    <name type="common">Green microalga</name>
    <name type="synonym">Chlorella protothecoides</name>
    <dbReference type="NCBI Taxonomy" id="3075"/>
    <lineage>
        <taxon>Eukaryota</taxon>
        <taxon>Viridiplantae</taxon>
        <taxon>Chlorophyta</taxon>
        <taxon>core chlorophytes</taxon>
        <taxon>Trebouxiophyceae</taxon>
        <taxon>Chlorellales</taxon>
        <taxon>Chlorellaceae</taxon>
        <taxon>Auxenochlorella</taxon>
    </lineage>
</organism>
<evidence type="ECO:0000256" key="3">
    <source>
        <dbReference type="ARBA" id="ARBA00023274"/>
    </source>
</evidence>
<proteinExistence type="inferred from homology"/>
<dbReference type="PRINTS" id="PR00061">
    <property type="entry name" value="RIBOSOMALL19"/>
</dbReference>
<dbReference type="SUPFAM" id="SSF50104">
    <property type="entry name" value="Translation proteins SH3-like domain"/>
    <property type="match status" value="1"/>
</dbReference>
<evidence type="ECO:0008006" key="6">
    <source>
        <dbReference type="Google" id="ProtNLM"/>
    </source>
</evidence>
<dbReference type="GO" id="GO:0006412">
    <property type="term" value="P:translation"/>
    <property type="evidence" value="ECO:0007669"/>
    <property type="project" value="InterPro"/>
</dbReference>
<evidence type="ECO:0000256" key="2">
    <source>
        <dbReference type="ARBA" id="ARBA00022980"/>
    </source>
</evidence>
<dbReference type="Gene3D" id="2.30.30.790">
    <property type="match status" value="1"/>
</dbReference>
<evidence type="ECO:0000256" key="1">
    <source>
        <dbReference type="ARBA" id="ARBA00005781"/>
    </source>
</evidence>
<comment type="similarity">
    <text evidence="1">Belongs to the bacterial ribosomal protein bL19 family.</text>
</comment>
<dbReference type="GO" id="GO:0003735">
    <property type="term" value="F:structural constituent of ribosome"/>
    <property type="evidence" value="ECO:0007669"/>
    <property type="project" value="InterPro"/>
</dbReference>
<dbReference type="InterPro" id="IPR001857">
    <property type="entry name" value="Ribosomal_bL19"/>
</dbReference>
<gene>
    <name evidence="5" type="ORF">g.12639</name>
</gene>
<dbReference type="Pfam" id="PF01245">
    <property type="entry name" value="Ribosomal_L19"/>
    <property type="match status" value="1"/>
</dbReference>
<protein>
    <recommendedName>
        <fullName evidence="6">50S ribosomal protein L19, chloroplastic</fullName>
    </recommendedName>
</protein>
<dbReference type="PANTHER" id="PTHR15680:SF9">
    <property type="entry name" value="LARGE RIBOSOMAL SUBUNIT PROTEIN BL19M"/>
    <property type="match status" value="1"/>
</dbReference>
<keyword evidence="3" id="KW-0687">Ribonucleoprotein</keyword>
<feature type="compositionally biased region" description="Polar residues" evidence="4">
    <location>
        <begin position="41"/>
        <end position="55"/>
    </location>
</feature>
<reference evidence="5" key="1">
    <citation type="submission" date="2015-08" db="EMBL/GenBank/DDBJ databases">
        <authorList>
            <person name="Babu N.S."/>
            <person name="Beckwith C.J."/>
            <person name="Beseler K.G."/>
            <person name="Brison A."/>
            <person name="Carone J.V."/>
            <person name="Caskin T.P."/>
            <person name="Diamond M."/>
            <person name="Durham M.E."/>
            <person name="Foxe J.M."/>
            <person name="Go M."/>
            <person name="Henderson B.A."/>
            <person name="Jones I.B."/>
            <person name="McGettigan J.A."/>
            <person name="Micheletti S.J."/>
            <person name="Nasrallah M.E."/>
            <person name="Ortiz D."/>
            <person name="Piller C.R."/>
            <person name="Privatt S.R."/>
            <person name="Schneider S.L."/>
            <person name="Sharp S."/>
            <person name="Smith T.C."/>
            <person name="Stanton J.D."/>
            <person name="Ullery H.E."/>
            <person name="Wilson R.J."/>
            <person name="Serrano M.G."/>
            <person name="Buck G."/>
            <person name="Lee V."/>
            <person name="Wang Y."/>
            <person name="Carvalho R."/>
            <person name="Voegtly L."/>
            <person name="Shi R."/>
            <person name="Duckworth R."/>
            <person name="Johnson A."/>
            <person name="Loviza R."/>
            <person name="Walstead R."/>
            <person name="Shah Z."/>
            <person name="Kiflezghi M."/>
            <person name="Wade K."/>
            <person name="Ball S.L."/>
            <person name="Bradley K.W."/>
            <person name="Asai D.J."/>
            <person name="Bowman C.A."/>
            <person name="Russell D.A."/>
            <person name="Pope W.H."/>
            <person name="Jacobs-Sera D."/>
            <person name="Hendrix R.W."/>
            <person name="Hatfull G.F."/>
        </authorList>
    </citation>
    <scope>NUCLEOTIDE SEQUENCE</scope>
</reference>
<dbReference type="GO" id="GO:1990904">
    <property type="term" value="C:ribonucleoprotein complex"/>
    <property type="evidence" value="ECO:0007669"/>
    <property type="project" value="UniProtKB-KW"/>
</dbReference>
<sequence length="201" mass="22915">MLQRLRHVACAVRPAVVAEMLAARQCQAAWAVQGLRGLQTSTPAPAPAETSTLQAEAQRLARPKGRPSMPWTPTQELLKRKTYTKRMGHMLEVLERERVAQIMKERKIPSFGPGAVLELKLSVPENKRRTTVFKGMCIAMSNRASRTTFTLRNFIGPGALERTFPLFSPHIQDIKVLEERPVRRAKLYYLRKRVPREYRVA</sequence>